<dbReference type="Gene3D" id="3.20.80.10">
    <property type="entry name" value="Regulatory factor, effector binding domain"/>
    <property type="match status" value="1"/>
</dbReference>
<dbReference type="InterPro" id="IPR029441">
    <property type="entry name" value="Cass2"/>
</dbReference>
<protein>
    <submittedName>
        <fullName evidence="2">AraC family transcriptional regulator</fullName>
    </submittedName>
</protein>
<dbReference type="PANTHER" id="PTHR36444">
    <property type="entry name" value="TRANSCRIPTIONAL REGULATOR PROTEIN YOBU-RELATED"/>
    <property type="match status" value="1"/>
</dbReference>
<sequence>MEYKMIEREKFQVVGVKKVISFREGQNLVEIPKFWEQVWADGTMDQLERLANKEVANYMGICHIPEELEPKQEMNYWIVTEYAGEAPEGMDVFEVPKFQWAVFRSVGALPEAIQQTWQNIFAEWILTSGYKHAPGPEIEVYGPGDSKADDYECEVWIPVTKK</sequence>
<dbReference type="Pfam" id="PF14526">
    <property type="entry name" value="Cass2"/>
    <property type="match status" value="1"/>
</dbReference>
<dbReference type="SMART" id="SM00871">
    <property type="entry name" value="AraC_E_bind"/>
    <property type="match status" value="1"/>
</dbReference>
<gene>
    <name evidence="2" type="ORF">HCA69_15165</name>
</gene>
<organism evidence="2 3">
    <name type="scientific">Listeria grandensis</name>
    <dbReference type="NCBI Taxonomy" id="1494963"/>
    <lineage>
        <taxon>Bacteria</taxon>
        <taxon>Bacillati</taxon>
        <taxon>Bacillota</taxon>
        <taxon>Bacilli</taxon>
        <taxon>Bacillales</taxon>
        <taxon>Listeriaceae</taxon>
        <taxon>Listeria</taxon>
    </lineage>
</organism>
<dbReference type="InterPro" id="IPR010499">
    <property type="entry name" value="AraC_E-bd"/>
</dbReference>
<dbReference type="InterPro" id="IPR053182">
    <property type="entry name" value="YobU-like_regulator"/>
</dbReference>
<evidence type="ECO:0000313" key="2">
    <source>
        <dbReference type="EMBL" id="MBC1937708.1"/>
    </source>
</evidence>
<dbReference type="EMBL" id="JAARWN010000022">
    <property type="protein sequence ID" value="MBC1937708.1"/>
    <property type="molecule type" value="Genomic_DNA"/>
</dbReference>
<dbReference type="PANTHER" id="PTHR36444:SF3">
    <property type="entry name" value="TRANSCRIPTIONAL ACTIVATOR, PUTATIVE-RELATED"/>
    <property type="match status" value="1"/>
</dbReference>
<proteinExistence type="predicted"/>
<accession>A0A7X0Y6F8</accession>
<comment type="caution">
    <text evidence="2">The sequence shown here is derived from an EMBL/GenBank/DDBJ whole genome shotgun (WGS) entry which is preliminary data.</text>
</comment>
<evidence type="ECO:0000259" key="1">
    <source>
        <dbReference type="SMART" id="SM00871"/>
    </source>
</evidence>
<dbReference type="RefSeq" id="WP_185527648.1">
    <property type="nucleotide sequence ID" value="NZ_JAARWN010000022.1"/>
</dbReference>
<dbReference type="InterPro" id="IPR011256">
    <property type="entry name" value="Reg_factor_effector_dom_sf"/>
</dbReference>
<feature type="domain" description="AraC effector-binding" evidence="1">
    <location>
        <begin position="1"/>
        <end position="160"/>
    </location>
</feature>
<evidence type="ECO:0000313" key="3">
    <source>
        <dbReference type="Proteomes" id="UP000535908"/>
    </source>
</evidence>
<name>A0A7X0Y6F8_9LIST</name>
<dbReference type="Proteomes" id="UP000535908">
    <property type="component" value="Unassembled WGS sequence"/>
</dbReference>
<reference evidence="2 3" key="1">
    <citation type="submission" date="2020-03" db="EMBL/GenBank/DDBJ databases">
        <title>Soil Listeria distribution.</title>
        <authorList>
            <person name="Liao J."/>
            <person name="Wiedmann M."/>
        </authorList>
    </citation>
    <scope>NUCLEOTIDE SEQUENCE [LARGE SCALE GENOMIC DNA]</scope>
    <source>
        <strain evidence="2 3">FSL L7-0741</strain>
    </source>
</reference>
<dbReference type="SUPFAM" id="SSF55136">
    <property type="entry name" value="Probable bacterial effector-binding domain"/>
    <property type="match status" value="1"/>
</dbReference>
<dbReference type="AlphaFoldDB" id="A0A7X0Y6F8"/>